<dbReference type="SUPFAM" id="SSF48498">
    <property type="entry name" value="Tetracyclin repressor-like, C-terminal domain"/>
    <property type="match status" value="1"/>
</dbReference>
<dbReference type="GO" id="GO:0003700">
    <property type="term" value="F:DNA-binding transcription factor activity"/>
    <property type="evidence" value="ECO:0007669"/>
    <property type="project" value="TreeGrafter"/>
</dbReference>
<feature type="DNA-binding region" description="H-T-H motif" evidence="4">
    <location>
        <begin position="74"/>
        <end position="93"/>
    </location>
</feature>
<reference evidence="7" key="2">
    <citation type="submission" date="2020-09" db="EMBL/GenBank/DDBJ databases">
        <authorList>
            <person name="Sun Q."/>
            <person name="Ohkuma M."/>
        </authorList>
    </citation>
    <scope>NUCLEOTIDE SEQUENCE</scope>
    <source>
        <strain evidence="7">JCM 4490</strain>
    </source>
</reference>
<feature type="compositionally biased region" description="Basic and acidic residues" evidence="5">
    <location>
        <begin position="1"/>
        <end position="19"/>
    </location>
</feature>
<dbReference type="InterPro" id="IPR004111">
    <property type="entry name" value="Repressor_TetR_C"/>
</dbReference>
<protein>
    <submittedName>
        <fullName evidence="7">TetR family transcriptional regulator</fullName>
    </submittedName>
</protein>
<keyword evidence="2 4" id="KW-0238">DNA-binding</keyword>
<dbReference type="PANTHER" id="PTHR30055">
    <property type="entry name" value="HTH-TYPE TRANSCRIPTIONAL REGULATOR RUTR"/>
    <property type="match status" value="1"/>
</dbReference>
<keyword evidence="1" id="KW-0805">Transcription regulation</keyword>
<dbReference type="InterPro" id="IPR050109">
    <property type="entry name" value="HTH-type_TetR-like_transc_reg"/>
</dbReference>
<dbReference type="GO" id="GO:0000976">
    <property type="term" value="F:transcription cis-regulatory region binding"/>
    <property type="evidence" value="ECO:0007669"/>
    <property type="project" value="TreeGrafter"/>
</dbReference>
<evidence type="ECO:0000256" key="4">
    <source>
        <dbReference type="PROSITE-ProRule" id="PRU00335"/>
    </source>
</evidence>
<evidence type="ECO:0000313" key="7">
    <source>
        <dbReference type="EMBL" id="GGW74727.1"/>
    </source>
</evidence>
<dbReference type="PROSITE" id="PS50977">
    <property type="entry name" value="HTH_TETR_2"/>
    <property type="match status" value="1"/>
</dbReference>
<sequence>MDGFRKGRPADHDQGKECGHVTGDGKSGAAGVDPEQLWLRPTAHRRGRRPSFSREAITAAAVALADAEGLEAVTMRRVAAEVGAGVMSLYSYAPDKDTLLELMVDHVSGELPVADAPSGDWRADLRTIAHLQRAHMLRHPWLPAALSTHRVPGPNTLAFLEHALAVLRPTGLDGAAKLEVFAQLTAFVAGHVAHEIAQGAASRSPDRAAAEARYLATVAADGQHPELAEALAAPGRPLSPEATFTRFLDRLLDGLAAG</sequence>
<dbReference type="InterPro" id="IPR001647">
    <property type="entry name" value="HTH_TetR"/>
</dbReference>
<evidence type="ECO:0000256" key="5">
    <source>
        <dbReference type="SAM" id="MobiDB-lite"/>
    </source>
</evidence>
<evidence type="ECO:0000259" key="6">
    <source>
        <dbReference type="PROSITE" id="PS50977"/>
    </source>
</evidence>
<dbReference type="SUPFAM" id="SSF46689">
    <property type="entry name" value="Homeodomain-like"/>
    <property type="match status" value="1"/>
</dbReference>
<reference evidence="7" key="1">
    <citation type="journal article" date="2014" name="Int. J. Syst. Evol. Microbiol.">
        <title>Complete genome sequence of Corynebacterium casei LMG S-19264T (=DSM 44701T), isolated from a smear-ripened cheese.</title>
        <authorList>
            <consortium name="US DOE Joint Genome Institute (JGI-PGF)"/>
            <person name="Walter F."/>
            <person name="Albersmeier A."/>
            <person name="Kalinowski J."/>
            <person name="Ruckert C."/>
        </authorList>
    </citation>
    <scope>NUCLEOTIDE SEQUENCE</scope>
    <source>
        <strain evidence="7">JCM 4490</strain>
    </source>
</reference>
<feature type="region of interest" description="Disordered" evidence="5">
    <location>
        <begin position="1"/>
        <end position="35"/>
    </location>
</feature>
<gene>
    <name evidence="7" type="ORF">GCM10010503_60490</name>
</gene>
<keyword evidence="8" id="KW-1185">Reference proteome</keyword>
<dbReference type="EMBL" id="BMUE01000017">
    <property type="protein sequence ID" value="GGW74727.1"/>
    <property type="molecule type" value="Genomic_DNA"/>
</dbReference>
<evidence type="ECO:0000256" key="2">
    <source>
        <dbReference type="ARBA" id="ARBA00023125"/>
    </source>
</evidence>
<evidence type="ECO:0000313" key="8">
    <source>
        <dbReference type="Proteomes" id="UP000620224"/>
    </source>
</evidence>
<dbReference type="Pfam" id="PF02909">
    <property type="entry name" value="TetR_C_1"/>
    <property type="match status" value="1"/>
</dbReference>
<dbReference type="Proteomes" id="UP000620224">
    <property type="component" value="Unassembled WGS sequence"/>
</dbReference>
<keyword evidence="3" id="KW-0804">Transcription</keyword>
<dbReference type="Gene3D" id="1.10.10.60">
    <property type="entry name" value="Homeodomain-like"/>
    <property type="match status" value="1"/>
</dbReference>
<feature type="domain" description="HTH tetR-type" evidence="6">
    <location>
        <begin position="51"/>
        <end position="111"/>
    </location>
</feature>
<dbReference type="InterPro" id="IPR009057">
    <property type="entry name" value="Homeodomain-like_sf"/>
</dbReference>
<dbReference type="PANTHER" id="PTHR30055:SF151">
    <property type="entry name" value="TRANSCRIPTIONAL REGULATORY PROTEIN"/>
    <property type="match status" value="1"/>
</dbReference>
<evidence type="ECO:0000256" key="3">
    <source>
        <dbReference type="ARBA" id="ARBA00023163"/>
    </source>
</evidence>
<comment type="caution">
    <text evidence="7">The sequence shown here is derived from an EMBL/GenBank/DDBJ whole genome shotgun (WGS) entry which is preliminary data.</text>
</comment>
<dbReference type="GO" id="GO:0045892">
    <property type="term" value="P:negative regulation of DNA-templated transcription"/>
    <property type="evidence" value="ECO:0007669"/>
    <property type="project" value="InterPro"/>
</dbReference>
<dbReference type="Gene3D" id="1.10.357.10">
    <property type="entry name" value="Tetracycline Repressor, domain 2"/>
    <property type="match status" value="1"/>
</dbReference>
<name>A0A918JCW3_9ACTN</name>
<organism evidence="7 8">
    <name type="scientific">Streptomyces lucensis JCM 4490</name>
    <dbReference type="NCBI Taxonomy" id="1306176"/>
    <lineage>
        <taxon>Bacteria</taxon>
        <taxon>Bacillati</taxon>
        <taxon>Actinomycetota</taxon>
        <taxon>Actinomycetes</taxon>
        <taxon>Kitasatosporales</taxon>
        <taxon>Streptomycetaceae</taxon>
        <taxon>Streptomyces</taxon>
    </lineage>
</organism>
<dbReference type="InterPro" id="IPR036271">
    <property type="entry name" value="Tet_transcr_reg_TetR-rel_C_sf"/>
</dbReference>
<accession>A0A918JCW3</accession>
<dbReference type="AlphaFoldDB" id="A0A918JCW3"/>
<evidence type="ECO:0000256" key="1">
    <source>
        <dbReference type="ARBA" id="ARBA00023015"/>
    </source>
</evidence>
<proteinExistence type="predicted"/>
<dbReference type="Pfam" id="PF00440">
    <property type="entry name" value="TetR_N"/>
    <property type="match status" value="1"/>
</dbReference>